<feature type="transmembrane region" description="Helical" evidence="1">
    <location>
        <begin position="59"/>
        <end position="83"/>
    </location>
</feature>
<dbReference type="STRING" id="914234.M2QFD1"/>
<name>M2QFD1_CERS8</name>
<dbReference type="Proteomes" id="UP000016930">
    <property type="component" value="Unassembled WGS sequence"/>
</dbReference>
<dbReference type="OrthoDB" id="6692864at2759"/>
<keyword evidence="1" id="KW-1133">Transmembrane helix</keyword>
<reference evidence="2 4" key="1">
    <citation type="journal article" date="2012" name="Proc. Natl. Acad. Sci. U.S.A.">
        <title>Comparative genomics of Ceriporiopsis subvermispora and Phanerochaete chrysosporium provide insight into selective ligninolysis.</title>
        <authorList>
            <person name="Fernandez-Fueyo E."/>
            <person name="Ruiz-Duenas F.J."/>
            <person name="Ferreira P."/>
            <person name="Floudas D."/>
            <person name="Hibbett D.S."/>
            <person name="Canessa P."/>
            <person name="Larrondo L.F."/>
            <person name="James T.Y."/>
            <person name="Seelenfreund D."/>
            <person name="Lobos S."/>
            <person name="Polanco R."/>
            <person name="Tello M."/>
            <person name="Honda Y."/>
            <person name="Watanabe T."/>
            <person name="Watanabe T."/>
            <person name="Ryu J.S."/>
            <person name="Kubicek C.P."/>
            <person name="Schmoll M."/>
            <person name="Gaskell J."/>
            <person name="Hammel K.E."/>
            <person name="St John F.J."/>
            <person name="Vanden Wymelenberg A."/>
            <person name="Sabat G."/>
            <person name="Splinter BonDurant S."/>
            <person name="Syed K."/>
            <person name="Yadav J.S."/>
            <person name="Doddapaneni H."/>
            <person name="Subramanian V."/>
            <person name="Lavin J.L."/>
            <person name="Oguiza J.A."/>
            <person name="Perez G."/>
            <person name="Pisabarro A.G."/>
            <person name="Ramirez L."/>
            <person name="Santoyo F."/>
            <person name="Master E."/>
            <person name="Coutinho P.M."/>
            <person name="Henrissat B."/>
            <person name="Lombard V."/>
            <person name="Magnuson J.K."/>
            <person name="Kuees U."/>
            <person name="Hori C."/>
            <person name="Igarashi K."/>
            <person name="Samejima M."/>
            <person name="Held B.W."/>
            <person name="Barry K.W."/>
            <person name="LaButti K.M."/>
            <person name="Lapidus A."/>
            <person name="Lindquist E.A."/>
            <person name="Lucas S.M."/>
            <person name="Riley R."/>
            <person name="Salamov A.A."/>
            <person name="Hoffmeister D."/>
            <person name="Schwenk D."/>
            <person name="Hadar Y."/>
            <person name="Yarden O."/>
            <person name="de Vries R.P."/>
            <person name="Wiebenga A."/>
            <person name="Stenlid J."/>
            <person name="Eastwood D."/>
            <person name="Grigoriev I.V."/>
            <person name="Berka R.M."/>
            <person name="Blanchette R.A."/>
            <person name="Kersten P."/>
            <person name="Martinez A.T."/>
            <person name="Vicuna R."/>
            <person name="Cullen D."/>
        </authorList>
    </citation>
    <scope>NUCLEOTIDE SEQUENCE [LARGE SCALE GENOMIC DNA]</scope>
    <source>
        <strain evidence="2 4">B</strain>
    </source>
</reference>
<dbReference type="EMBL" id="KB445866">
    <property type="protein sequence ID" value="EMD30732.1"/>
    <property type="molecule type" value="Genomic_DNA"/>
</dbReference>
<dbReference type="HOGENOM" id="CLU_1906505_0_0_1"/>
<dbReference type="EMBL" id="KB445866">
    <property type="protein sequence ID" value="EMD30730.1"/>
    <property type="molecule type" value="Genomic_DNA"/>
</dbReference>
<gene>
    <name evidence="2" type="ORF">CERSUDRAFT_101046</name>
    <name evidence="3" type="ORF">CERSUDRAFT_101048</name>
</gene>
<sequence>MTSSIIGPRAAAAFGGVASAAYIHKWPMRGEVGLLTEVALGAAAFAYKRMVEGGGIGSAVGFALSIVLVHFASLALATVLYRISPFHPLYDFPGPFVWKMTSLKLAQMVWSGKRHEKIIQLHKKYGKVVRTGT</sequence>
<accession>M2QFD1</accession>
<protein>
    <submittedName>
        <fullName evidence="2">Uncharacterized protein</fullName>
    </submittedName>
</protein>
<keyword evidence="1" id="KW-0812">Transmembrane</keyword>
<proteinExistence type="predicted"/>
<dbReference type="AlphaFoldDB" id="M2QFD1"/>
<keyword evidence="4" id="KW-1185">Reference proteome</keyword>
<evidence type="ECO:0000313" key="4">
    <source>
        <dbReference type="Proteomes" id="UP000016930"/>
    </source>
</evidence>
<evidence type="ECO:0000313" key="2">
    <source>
        <dbReference type="EMBL" id="EMD30730.1"/>
    </source>
</evidence>
<evidence type="ECO:0000256" key="1">
    <source>
        <dbReference type="SAM" id="Phobius"/>
    </source>
</evidence>
<organism evidence="2 4">
    <name type="scientific">Ceriporiopsis subvermispora (strain B)</name>
    <name type="common">White-rot fungus</name>
    <name type="synonym">Gelatoporia subvermispora</name>
    <dbReference type="NCBI Taxonomy" id="914234"/>
    <lineage>
        <taxon>Eukaryota</taxon>
        <taxon>Fungi</taxon>
        <taxon>Dikarya</taxon>
        <taxon>Basidiomycota</taxon>
        <taxon>Agaricomycotina</taxon>
        <taxon>Agaricomycetes</taxon>
        <taxon>Polyporales</taxon>
        <taxon>Gelatoporiaceae</taxon>
        <taxon>Gelatoporia</taxon>
    </lineage>
</organism>
<keyword evidence="1" id="KW-0472">Membrane</keyword>
<evidence type="ECO:0000313" key="3">
    <source>
        <dbReference type="EMBL" id="EMD30732.1"/>
    </source>
</evidence>